<feature type="transmembrane region" description="Helical" evidence="1">
    <location>
        <begin position="12"/>
        <end position="34"/>
    </location>
</feature>
<organism evidence="2 3">
    <name type="scientific">Lithocarpus litseifolius</name>
    <dbReference type="NCBI Taxonomy" id="425828"/>
    <lineage>
        <taxon>Eukaryota</taxon>
        <taxon>Viridiplantae</taxon>
        <taxon>Streptophyta</taxon>
        <taxon>Embryophyta</taxon>
        <taxon>Tracheophyta</taxon>
        <taxon>Spermatophyta</taxon>
        <taxon>Magnoliopsida</taxon>
        <taxon>eudicotyledons</taxon>
        <taxon>Gunneridae</taxon>
        <taxon>Pentapetalae</taxon>
        <taxon>rosids</taxon>
        <taxon>fabids</taxon>
        <taxon>Fagales</taxon>
        <taxon>Fagaceae</taxon>
        <taxon>Lithocarpus</taxon>
    </lineage>
</organism>
<reference evidence="2 3" key="1">
    <citation type="submission" date="2024-01" db="EMBL/GenBank/DDBJ databases">
        <title>A telomere-to-telomere, gap-free genome of sweet tea (Lithocarpus litseifolius).</title>
        <authorList>
            <person name="Zhou J."/>
        </authorList>
    </citation>
    <scope>NUCLEOTIDE SEQUENCE [LARGE SCALE GENOMIC DNA]</scope>
    <source>
        <strain evidence="2">Zhou-2022a</strain>
        <tissue evidence="2">Leaf</tissue>
    </source>
</reference>
<comment type="caution">
    <text evidence="2">The sequence shown here is derived from an EMBL/GenBank/DDBJ whole genome shotgun (WGS) entry which is preliminary data.</text>
</comment>
<dbReference type="Proteomes" id="UP001459277">
    <property type="component" value="Unassembled WGS sequence"/>
</dbReference>
<protein>
    <submittedName>
        <fullName evidence="2">Uncharacterized protein</fullName>
    </submittedName>
</protein>
<evidence type="ECO:0000313" key="3">
    <source>
        <dbReference type="Proteomes" id="UP001459277"/>
    </source>
</evidence>
<keyword evidence="1" id="KW-0812">Transmembrane</keyword>
<keyword evidence="3" id="KW-1185">Reference proteome</keyword>
<sequence length="108" mass="12405">MPQSLLLEKKRKVYVLVLEVVHCICLISVGRRMILQGFKMIYRGMPLTVATGIELGLTLHPQLQVKKKKNLKSREFNLYRNVAFNSLQFLSKCNSHPLPCLDDFIVCS</sequence>
<evidence type="ECO:0000313" key="2">
    <source>
        <dbReference type="EMBL" id="KAK9987007.1"/>
    </source>
</evidence>
<proteinExistence type="predicted"/>
<dbReference type="AlphaFoldDB" id="A0AAW2BP90"/>
<gene>
    <name evidence="2" type="ORF">SO802_031958</name>
</gene>
<name>A0AAW2BP90_9ROSI</name>
<evidence type="ECO:0000256" key="1">
    <source>
        <dbReference type="SAM" id="Phobius"/>
    </source>
</evidence>
<keyword evidence="1" id="KW-0472">Membrane</keyword>
<keyword evidence="1" id="KW-1133">Transmembrane helix</keyword>
<dbReference type="EMBL" id="JAZDWU010000011">
    <property type="protein sequence ID" value="KAK9987007.1"/>
    <property type="molecule type" value="Genomic_DNA"/>
</dbReference>
<accession>A0AAW2BP90</accession>